<organism evidence="1 2">
    <name type="scientific">Wickerhamomyces pijperi</name>
    <name type="common">Yeast</name>
    <name type="synonym">Pichia pijperi</name>
    <dbReference type="NCBI Taxonomy" id="599730"/>
    <lineage>
        <taxon>Eukaryota</taxon>
        <taxon>Fungi</taxon>
        <taxon>Dikarya</taxon>
        <taxon>Ascomycota</taxon>
        <taxon>Saccharomycotina</taxon>
        <taxon>Saccharomycetes</taxon>
        <taxon>Phaffomycetales</taxon>
        <taxon>Wickerhamomycetaceae</taxon>
        <taxon>Wickerhamomyces</taxon>
    </lineage>
</organism>
<sequence>MSAQQPKSFALIDKFIAQQIETLRTPLHLTKDITDQIRSTNNNPTLTKRTQHKKLKLEDTPRILESINTKLRRHVHDYFSKQSVAQLLDQIRVLRDENAEKRVTALKSLDSLQLQFVDLDTKNYSLDTLLEKIHELPVIKAGDSTNYHEDSVQKYNDLVSTLKSRTIQLETIKEKRENMKKDSDLLKDKLIGDSTFEENVLQNIPLNSETSEINSEIVKLKTLVNRLINDTMIDPNKKELIIKYLNLSQEELDELLVLQ</sequence>
<dbReference type="Pfam" id="PF13093">
    <property type="entry name" value="FTA4"/>
    <property type="match status" value="1"/>
</dbReference>
<keyword evidence="2" id="KW-1185">Reference proteome</keyword>
<dbReference type="GO" id="GO:0031511">
    <property type="term" value="C:Mis6-Sim4 complex"/>
    <property type="evidence" value="ECO:0007669"/>
    <property type="project" value="InterPro"/>
</dbReference>
<dbReference type="InterPro" id="IPR025207">
    <property type="entry name" value="Sim4_Fta4"/>
</dbReference>
<accession>A0A9P8Q1I1</accession>
<dbReference type="Proteomes" id="UP000774326">
    <property type="component" value="Unassembled WGS sequence"/>
</dbReference>
<evidence type="ECO:0000313" key="2">
    <source>
        <dbReference type="Proteomes" id="UP000774326"/>
    </source>
</evidence>
<reference evidence="1" key="2">
    <citation type="submission" date="2021-01" db="EMBL/GenBank/DDBJ databases">
        <authorList>
            <person name="Schikora-Tamarit M.A."/>
        </authorList>
    </citation>
    <scope>NUCLEOTIDE SEQUENCE</scope>
    <source>
        <strain evidence="1">CBS2887</strain>
    </source>
</reference>
<evidence type="ECO:0000313" key="1">
    <source>
        <dbReference type="EMBL" id="KAH3681044.1"/>
    </source>
</evidence>
<name>A0A9P8Q1I1_WICPI</name>
<protein>
    <submittedName>
        <fullName evidence="1">Uncharacterized protein</fullName>
    </submittedName>
</protein>
<dbReference type="EMBL" id="JAEUBG010004616">
    <property type="protein sequence ID" value="KAH3681044.1"/>
    <property type="molecule type" value="Genomic_DNA"/>
</dbReference>
<dbReference type="AlphaFoldDB" id="A0A9P8Q1I1"/>
<gene>
    <name evidence="1" type="ORF">WICPIJ_007991</name>
</gene>
<reference evidence="1" key="1">
    <citation type="journal article" date="2021" name="Open Biol.">
        <title>Shared evolutionary footprints suggest mitochondrial oxidative damage underlies multiple complex I losses in fungi.</title>
        <authorList>
            <person name="Schikora-Tamarit M.A."/>
            <person name="Marcet-Houben M."/>
            <person name="Nosek J."/>
            <person name="Gabaldon T."/>
        </authorList>
    </citation>
    <scope>NUCLEOTIDE SEQUENCE</scope>
    <source>
        <strain evidence="1">CBS2887</strain>
    </source>
</reference>
<comment type="caution">
    <text evidence="1">The sequence shown here is derived from an EMBL/GenBank/DDBJ whole genome shotgun (WGS) entry which is preliminary data.</text>
</comment>
<proteinExistence type="predicted"/>